<reference evidence="1 2" key="1">
    <citation type="journal article" date="2008" name="Nature">
        <title>The genome of the model beetle and pest Tribolium castaneum.</title>
        <authorList>
            <consortium name="Tribolium Genome Sequencing Consortium"/>
            <person name="Richards S."/>
            <person name="Gibbs R.A."/>
            <person name="Weinstock G.M."/>
            <person name="Brown S.J."/>
            <person name="Denell R."/>
            <person name="Beeman R.W."/>
            <person name="Gibbs R."/>
            <person name="Beeman R.W."/>
            <person name="Brown S.J."/>
            <person name="Bucher G."/>
            <person name="Friedrich M."/>
            <person name="Grimmelikhuijzen C.J."/>
            <person name="Klingler M."/>
            <person name="Lorenzen M."/>
            <person name="Richards S."/>
            <person name="Roth S."/>
            <person name="Schroder R."/>
            <person name="Tautz D."/>
            <person name="Zdobnov E.M."/>
            <person name="Muzny D."/>
            <person name="Gibbs R.A."/>
            <person name="Weinstock G.M."/>
            <person name="Attaway T."/>
            <person name="Bell S."/>
            <person name="Buhay C.J."/>
            <person name="Chandrabose M.N."/>
            <person name="Chavez D."/>
            <person name="Clerk-Blankenburg K.P."/>
            <person name="Cree A."/>
            <person name="Dao M."/>
            <person name="Davis C."/>
            <person name="Chacko J."/>
            <person name="Dinh H."/>
            <person name="Dugan-Rocha S."/>
            <person name="Fowler G."/>
            <person name="Garner T.T."/>
            <person name="Garnes J."/>
            <person name="Gnirke A."/>
            <person name="Hawes A."/>
            <person name="Hernandez J."/>
            <person name="Hines S."/>
            <person name="Holder M."/>
            <person name="Hume J."/>
            <person name="Jhangiani S.N."/>
            <person name="Joshi V."/>
            <person name="Khan Z.M."/>
            <person name="Jackson L."/>
            <person name="Kovar C."/>
            <person name="Kowis A."/>
            <person name="Lee S."/>
            <person name="Lewis L.R."/>
            <person name="Margolis J."/>
            <person name="Morgan M."/>
            <person name="Nazareth L.V."/>
            <person name="Nguyen N."/>
            <person name="Okwuonu G."/>
            <person name="Parker D."/>
            <person name="Richards S."/>
            <person name="Ruiz S.J."/>
            <person name="Santibanez J."/>
            <person name="Savard J."/>
            <person name="Scherer S.E."/>
            <person name="Schneider B."/>
            <person name="Sodergren E."/>
            <person name="Tautz D."/>
            <person name="Vattahil S."/>
            <person name="Villasana D."/>
            <person name="White C.S."/>
            <person name="Wright R."/>
            <person name="Park Y."/>
            <person name="Beeman R.W."/>
            <person name="Lord J."/>
            <person name="Oppert B."/>
            <person name="Lorenzen M."/>
            <person name="Brown S."/>
            <person name="Wang L."/>
            <person name="Savard J."/>
            <person name="Tautz D."/>
            <person name="Richards S."/>
            <person name="Weinstock G."/>
            <person name="Gibbs R.A."/>
            <person name="Liu Y."/>
            <person name="Worley K."/>
            <person name="Weinstock G."/>
            <person name="Elsik C.G."/>
            <person name="Reese J.T."/>
            <person name="Elhaik E."/>
            <person name="Landan G."/>
            <person name="Graur D."/>
            <person name="Arensburger P."/>
            <person name="Atkinson P."/>
            <person name="Beeman R.W."/>
            <person name="Beidler J."/>
            <person name="Brown S.J."/>
            <person name="Demuth J.P."/>
            <person name="Drury D.W."/>
            <person name="Du Y.Z."/>
            <person name="Fujiwara H."/>
            <person name="Lorenzen M."/>
            <person name="Maselli V."/>
            <person name="Osanai M."/>
            <person name="Park Y."/>
            <person name="Robertson H.M."/>
            <person name="Tu Z."/>
            <person name="Wang J.J."/>
            <person name="Wang S."/>
            <person name="Richards S."/>
            <person name="Song H."/>
            <person name="Zhang L."/>
            <person name="Sodergren E."/>
            <person name="Werner D."/>
            <person name="Stanke M."/>
            <person name="Morgenstern B."/>
            <person name="Solovyev V."/>
            <person name="Kosarev P."/>
            <person name="Brown G."/>
            <person name="Chen H.C."/>
            <person name="Ermolaeva O."/>
            <person name="Hlavina W."/>
            <person name="Kapustin Y."/>
            <person name="Kiryutin B."/>
            <person name="Kitts P."/>
            <person name="Maglott D."/>
            <person name="Pruitt K."/>
            <person name="Sapojnikov V."/>
            <person name="Souvorov A."/>
            <person name="Mackey A.J."/>
            <person name="Waterhouse R.M."/>
            <person name="Wyder S."/>
            <person name="Zdobnov E.M."/>
            <person name="Zdobnov E.M."/>
            <person name="Wyder S."/>
            <person name="Kriventseva E.V."/>
            <person name="Kadowaki T."/>
            <person name="Bork P."/>
            <person name="Aranda M."/>
            <person name="Bao R."/>
            <person name="Beermann A."/>
            <person name="Berns N."/>
            <person name="Bolognesi R."/>
            <person name="Bonneton F."/>
            <person name="Bopp D."/>
            <person name="Brown S.J."/>
            <person name="Bucher G."/>
            <person name="Butts T."/>
            <person name="Chaumot A."/>
            <person name="Denell R.E."/>
            <person name="Ferrier D.E."/>
            <person name="Friedrich M."/>
            <person name="Gordon C.M."/>
            <person name="Jindra M."/>
            <person name="Klingler M."/>
            <person name="Lan Q."/>
            <person name="Lattorff H.M."/>
            <person name="Laudet V."/>
            <person name="von Levetsow C."/>
            <person name="Liu Z."/>
            <person name="Lutz R."/>
            <person name="Lynch J.A."/>
            <person name="da Fonseca R.N."/>
            <person name="Posnien N."/>
            <person name="Reuter R."/>
            <person name="Roth S."/>
            <person name="Savard J."/>
            <person name="Schinko J.B."/>
            <person name="Schmitt C."/>
            <person name="Schoppmeier M."/>
            <person name="Schroder R."/>
            <person name="Shippy T.D."/>
            <person name="Simonnet F."/>
            <person name="Marques-Souza H."/>
            <person name="Tautz D."/>
            <person name="Tomoyasu Y."/>
            <person name="Trauner J."/>
            <person name="Van der Zee M."/>
            <person name="Vervoort M."/>
            <person name="Wittkopp N."/>
            <person name="Wimmer E.A."/>
            <person name="Yang X."/>
            <person name="Jones A.K."/>
            <person name="Sattelle D.B."/>
            <person name="Ebert P.R."/>
            <person name="Nelson D."/>
            <person name="Scott J.G."/>
            <person name="Beeman R.W."/>
            <person name="Muthukrishnan S."/>
            <person name="Kramer K.J."/>
            <person name="Arakane Y."/>
            <person name="Beeman R.W."/>
            <person name="Zhu Q."/>
            <person name="Hogenkamp D."/>
            <person name="Dixit R."/>
            <person name="Oppert B."/>
            <person name="Jiang H."/>
            <person name="Zou Z."/>
            <person name="Marshall J."/>
            <person name="Elpidina E."/>
            <person name="Vinokurov K."/>
            <person name="Oppert C."/>
            <person name="Zou Z."/>
            <person name="Evans J."/>
            <person name="Lu Z."/>
            <person name="Zhao P."/>
            <person name="Sumathipala N."/>
            <person name="Altincicek B."/>
            <person name="Vilcinskas A."/>
            <person name="Williams M."/>
            <person name="Hultmark D."/>
            <person name="Hetru C."/>
            <person name="Jiang H."/>
            <person name="Grimmelikhuijzen C.J."/>
            <person name="Hauser F."/>
            <person name="Cazzamali G."/>
            <person name="Williamson M."/>
            <person name="Park Y."/>
            <person name="Li B."/>
            <person name="Tanaka Y."/>
            <person name="Predel R."/>
            <person name="Neupert S."/>
            <person name="Schachtner J."/>
            <person name="Verleyen P."/>
            <person name="Raible F."/>
            <person name="Bork P."/>
            <person name="Friedrich M."/>
            <person name="Walden K.K."/>
            <person name="Robertson H.M."/>
            <person name="Angeli S."/>
            <person name="Foret S."/>
            <person name="Bucher G."/>
            <person name="Schuetz S."/>
            <person name="Maleszka R."/>
            <person name="Wimmer E.A."/>
            <person name="Beeman R.W."/>
            <person name="Lorenzen M."/>
            <person name="Tomoyasu Y."/>
            <person name="Miller S.C."/>
            <person name="Grossmann D."/>
            <person name="Bucher G."/>
        </authorList>
    </citation>
    <scope>NUCLEOTIDE SEQUENCE [LARGE SCALE GENOMIC DNA]</scope>
    <source>
        <strain evidence="1 2">Georgia GA2</strain>
    </source>
</reference>
<evidence type="ECO:0000313" key="2">
    <source>
        <dbReference type="Proteomes" id="UP000007266"/>
    </source>
</evidence>
<dbReference type="EMBL" id="KQ971357">
    <property type="protein sequence ID" value="EFA08490.1"/>
    <property type="molecule type" value="Genomic_DNA"/>
</dbReference>
<proteinExistence type="predicted"/>
<dbReference type="InParanoid" id="D6WUL6"/>
<dbReference type="HOGENOM" id="CLU_2006854_0_0_1"/>
<dbReference type="Proteomes" id="UP000007266">
    <property type="component" value="Linkage group 8"/>
</dbReference>
<name>D6WUL6_TRICA</name>
<accession>D6WUL6</accession>
<keyword evidence="2" id="KW-1185">Reference proteome</keyword>
<dbReference type="AlphaFoldDB" id="D6WUL6"/>
<evidence type="ECO:0000313" key="1">
    <source>
        <dbReference type="EMBL" id="EFA08490.1"/>
    </source>
</evidence>
<protein>
    <submittedName>
        <fullName evidence="1">Uncharacterized protein</fullName>
    </submittedName>
</protein>
<gene>
    <name evidence="1" type="primary">GLEAN_06142</name>
    <name evidence="1" type="ORF">TcasGA2_TC006142</name>
</gene>
<sequence>MAAGRSLERYASPYLDRSCSGIVTFIRYTRSGAKILRVLTECSLDNSKKLNKKSGFNYYSVLLMQYLNITPKSLRVSYSRGTSTPDIANDNCENHTPKHNYNVITYPKRVEFLQLERNISKIAP</sequence>
<reference evidence="1 2" key="2">
    <citation type="journal article" date="2010" name="Nucleic Acids Res.">
        <title>BeetleBase in 2010: revisions to provide comprehensive genomic information for Tribolium castaneum.</title>
        <authorList>
            <person name="Kim H.S."/>
            <person name="Murphy T."/>
            <person name="Xia J."/>
            <person name="Caragea D."/>
            <person name="Park Y."/>
            <person name="Beeman R.W."/>
            <person name="Lorenzen M.D."/>
            <person name="Butcher S."/>
            <person name="Manak J.R."/>
            <person name="Brown S.J."/>
        </authorList>
    </citation>
    <scope>GENOME REANNOTATION</scope>
    <source>
        <strain evidence="1 2">Georgia GA2</strain>
    </source>
</reference>
<organism evidence="1 2">
    <name type="scientific">Tribolium castaneum</name>
    <name type="common">Red flour beetle</name>
    <dbReference type="NCBI Taxonomy" id="7070"/>
    <lineage>
        <taxon>Eukaryota</taxon>
        <taxon>Metazoa</taxon>
        <taxon>Ecdysozoa</taxon>
        <taxon>Arthropoda</taxon>
        <taxon>Hexapoda</taxon>
        <taxon>Insecta</taxon>
        <taxon>Pterygota</taxon>
        <taxon>Neoptera</taxon>
        <taxon>Endopterygota</taxon>
        <taxon>Coleoptera</taxon>
        <taxon>Polyphaga</taxon>
        <taxon>Cucujiformia</taxon>
        <taxon>Tenebrionidae</taxon>
        <taxon>Tenebrionidae incertae sedis</taxon>
        <taxon>Tribolium</taxon>
    </lineage>
</organism>